<feature type="repeat" description="TPR" evidence="1">
    <location>
        <begin position="128"/>
        <end position="161"/>
    </location>
</feature>
<evidence type="ECO:0000313" key="3">
    <source>
        <dbReference type="EMBL" id="RXK81965.1"/>
    </source>
</evidence>
<reference evidence="3 4" key="1">
    <citation type="submission" date="2019-01" db="EMBL/GenBank/DDBJ databases">
        <title>Filimonas sp. strain TTM-71.</title>
        <authorList>
            <person name="Chen W.-M."/>
        </authorList>
    </citation>
    <scope>NUCLEOTIDE SEQUENCE [LARGE SCALE GENOMIC DNA]</scope>
    <source>
        <strain evidence="3 4">TTM-71</strain>
    </source>
</reference>
<dbReference type="PROSITE" id="PS50005">
    <property type="entry name" value="TPR"/>
    <property type="match status" value="3"/>
</dbReference>
<gene>
    <name evidence="3" type="ORF">ESB13_19490</name>
</gene>
<dbReference type="RefSeq" id="WP_129005362.1">
    <property type="nucleotide sequence ID" value="NZ_SDHZ01000003.1"/>
</dbReference>
<dbReference type="InterPro" id="IPR011990">
    <property type="entry name" value="TPR-like_helical_dom_sf"/>
</dbReference>
<keyword evidence="1" id="KW-0802">TPR repeat</keyword>
<accession>A0A4Q1D263</accession>
<feature type="repeat" description="TPR" evidence="1">
    <location>
        <begin position="26"/>
        <end position="59"/>
    </location>
</feature>
<sequence length="339" mass="39009">MIIRTLLLLMLSYTTITAMAQGGSDNKNLYESGKAFMYKGDYENAVLVLNRASKQDPGNMAIQEDLAYTYYLKKDYANAIEASKKLIGHKNADASSYKMLGMCYKAIAEYKECEKLYKKALKQFPKSGVLYNEFGELYAMQSNLDEAIRYWEKGIEVDPNISTNYYNASRYYDNKNNLLWSVIYGELFLNLESLSDRTVIMKNIVTDNYKALLANPGMLKGYETQGSPFTKAVAGVLAKHLDLLSEGITPESLTTVRTRFVLDWFNQYAAQYPFRLFDHQRQLLQEGLFDAYNQWLFTAAASPDAYQTWVSAHSQENENFLKLQRSRVFKVPENQHYEH</sequence>
<dbReference type="Pfam" id="PF13431">
    <property type="entry name" value="TPR_17"/>
    <property type="match status" value="1"/>
</dbReference>
<protein>
    <submittedName>
        <fullName evidence="3">Tetratricopeptide repeat protein</fullName>
    </submittedName>
</protein>
<dbReference type="InterPro" id="IPR019734">
    <property type="entry name" value="TPR_rpt"/>
</dbReference>
<name>A0A4Q1D263_9BACT</name>
<dbReference type="OrthoDB" id="793001at2"/>
<dbReference type="Pfam" id="PF13432">
    <property type="entry name" value="TPR_16"/>
    <property type="match status" value="1"/>
</dbReference>
<evidence type="ECO:0000313" key="4">
    <source>
        <dbReference type="Proteomes" id="UP000290545"/>
    </source>
</evidence>
<feature type="repeat" description="TPR" evidence="1">
    <location>
        <begin position="94"/>
        <end position="127"/>
    </location>
</feature>
<proteinExistence type="predicted"/>
<dbReference type="Proteomes" id="UP000290545">
    <property type="component" value="Unassembled WGS sequence"/>
</dbReference>
<feature type="signal peptide" evidence="2">
    <location>
        <begin position="1"/>
        <end position="20"/>
    </location>
</feature>
<feature type="chain" id="PRO_5020936059" evidence="2">
    <location>
        <begin position="21"/>
        <end position="339"/>
    </location>
</feature>
<dbReference type="PANTHER" id="PTHR12558:SF13">
    <property type="entry name" value="CELL DIVISION CYCLE PROTEIN 27 HOMOLOG"/>
    <property type="match status" value="1"/>
</dbReference>
<keyword evidence="4" id="KW-1185">Reference proteome</keyword>
<dbReference type="SMART" id="SM00028">
    <property type="entry name" value="TPR"/>
    <property type="match status" value="4"/>
</dbReference>
<comment type="caution">
    <text evidence="3">The sequence shown here is derived from an EMBL/GenBank/DDBJ whole genome shotgun (WGS) entry which is preliminary data.</text>
</comment>
<dbReference type="SUPFAM" id="SSF48452">
    <property type="entry name" value="TPR-like"/>
    <property type="match status" value="1"/>
</dbReference>
<dbReference type="AlphaFoldDB" id="A0A4Q1D263"/>
<dbReference type="EMBL" id="SDHZ01000003">
    <property type="protein sequence ID" value="RXK81965.1"/>
    <property type="molecule type" value="Genomic_DNA"/>
</dbReference>
<dbReference type="PANTHER" id="PTHR12558">
    <property type="entry name" value="CELL DIVISION CYCLE 16,23,27"/>
    <property type="match status" value="1"/>
</dbReference>
<evidence type="ECO:0000256" key="2">
    <source>
        <dbReference type="SAM" id="SignalP"/>
    </source>
</evidence>
<keyword evidence="2" id="KW-0732">Signal</keyword>
<organism evidence="3 4">
    <name type="scientific">Filimonas effusa</name>
    <dbReference type="NCBI Taxonomy" id="2508721"/>
    <lineage>
        <taxon>Bacteria</taxon>
        <taxon>Pseudomonadati</taxon>
        <taxon>Bacteroidota</taxon>
        <taxon>Chitinophagia</taxon>
        <taxon>Chitinophagales</taxon>
        <taxon>Chitinophagaceae</taxon>
        <taxon>Filimonas</taxon>
    </lineage>
</organism>
<dbReference type="Gene3D" id="1.25.40.10">
    <property type="entry name" value="Tetratricopeptide repeat domain"/>
    <property type="match status" value="1"/>
</dbReference>
<evidence type="ECO:0000256" key="1">
    <source>
        <dbReference type="PROSITE-ProRule" id="PRU00339"/>
    </source>
</evidence>